<accession>A0A1G6L1C0</accession>
<dbReference type="InterPro" id="IPR000782">
    <property type="entry name" value="FAS1_domain"/>
</dbReference>
<keyword evidence="4" id="KW-1185">Reference proteome</keyword>
<feature type="compositionally biased region" description="Low complexity" evidence="1">
    <location>
        <begin position="28"/>
        <end position="57"/>
    </location>
</feature>
<feature type="signal peptide" evidence="2">
    <location>
        <begin position="1"/>
        <end position="24"/>
    </location>
</feature>
<dbReference type="GO" id="GO:0005615">
    <property type="term" value="C:extracellular space"/>
    <property type="evidence" value="ECO:0007669"/>
    <property type="project" value="TreeGrafter"/>
</dbReference>
<protein>
    <submittedName>
        <fullName evidence="3">Uncaracterized surface protein containing fasciclin (FAS1) repeats</fullName>
    </submittedName>
</protein>
<dbReference type="Pfam" id="PF02469">
    <property type="entry name" value="Fasciclin"/>
    <property type="match status" value="1"/>
</dbReference>
<dbReference type="SUPFAM" id="SSF82153">
    <property type="entry name" value="FAS1 domain"/>
    <property type="match status" value="1"/>
</dbReference>
<keyword evidence="2" id="KW-0732">Signal</keyword>
<dbReference type="EMBL" id="FMZM01000002">
    <property type="protein sequence ID" value="SDC36993.1"/>
    <property type="molecule type" value="Genomic_DNA"/>
</dbReference>
<gene>
    <name evidence="3" type="ORF">SAMN05421872_10280</name>
</gene>
<dbReference type="PANTHER" id="PTHR10900:SF77">
    <property type="entry name" value="FI19380P1"/>
    <property type="match status" value="1"/>
</dbReference>
<dbReference type="GO" id="GO:0031012">
    <property type="term" value="C:extracellular matrix"/>
    <property type="evidence" value="ECO:0007669"/>
    <property type="project" value="TreeGrafter"/>
</dbReference>
<dbReference type="GO" id="GO:0050839">
    <property type="term" value="F:cell adhesion molecule binding"/>
    <property type="evidence" value="ECO:0007669"/>
    <property type="project" value="TreeGrafter"/>
</dbReference>
<reference evidence="3 4" key="1">
    <citation type="submission" date="2016-10" db="EMBL/GenBank/DDBJ databases">
        <authorList>
            <person name="de Groot N.N."/>
        </authorList>
    </citation>
    <scope>NUCLEOTIDE SEQUENCE [LARGE SCALE GENOMIC DNA]</scope>
    <source>
        <strain evidence="3 4">CGMCC 4.6858</strain>
    </source>
</reference>
<dbReference type="GO" id="GO:0030198">
    <property type="term" value="P:extracellular matrix organization"/>
    <property type="evidence" value="ECO:0007669"/>
    <property type="project" value="TreeGrafter"/>
</dbReference>
<sequence>MKLQTLRRTGALATAAITLSVGLAACGSDDSSSTASDDTSSSSSSAPSEETSPSEDAGMTDAAADTYGPACGDIPTDDSAASFSGMAAEPVATAASANPLLSTLVEAVGVAGLGDALNSAEALTVFAPANPAFEAMDQATLEAAMKDPKLLGTVLSHHVVPERISPDQLSGEFETLAGDKLTIEGEGEEATIGTEGATVLCGNVQTANATVYIIDTVLMPAM</sequence>
<dbReference type="OrthoDB" id="9800666at2"/>
<dbReference type="Gene3D" id="2.30.180.10">
    <property type="entry name" value="FAS1 domain"/>
    <property type="match status" value="1"/>
</dbReference>
<evidence type="ECO:0000256" key="2">
    <source>
        <dbReference type="SAM" id="SignalP"/>
    </source>
</evidence>
<dbReference type="InterPro" id="IPR036378">
    <property type="entry name" value="FAS1_dom_sf"/>
</dbReference>
<organism evidence="3 4">
    <name type="scientific">Nocardioides lianchengensis</name>
    <dbReference type="NCBI Taxonomy" id="1045774"/>
    <lineage>
        <taxon>Bacteria</taxon>
        <taxon>Bacillati</taxon>
        <taxon>Actinomycetota</taxon>
        <taxon>Actinomycetes</taxon>
        <taxon>Propionibacteriales</taxon>
        <taxon>Nocardioidaceae</taxon>
        <taxon>Nocardioides</taxon>
    </lineage>
</organism>
<evidence type="ECO:0000313" key="3">
    <source>
        <dbReference type="EMBL" id="SDC36993.1"/>
    </source>
</evidence>
<dbReference type="PROSITE" id="PS51257">
    <property type="entry name" value="PROKAR_LIPOPROTEIN"/>
    <property type="match status" value="1"/>
</dbReference>
<dbReference type="AlphaFoldDB" id="A0A1G6L1C0"/>
<dbReference type="InterPro" id="IPR050904">
    <property type="entry name" value="Adhesion/Biosynth-related"/>
</dbReference>
<feature type="region of interest" description="Disordered" evidence="1">
    <location>
        <begin position="26"/>
        <end position="71"/>
    </location>
</feature>
<dbReference type="Proteomes" id="UP000199034">
    <property type="component" value="Unassembled WGS sequence"/>
</dbReference>
<evidence type="ECO:0000313" key="4">
    <source>
        <dbReference type="Proteomes" id="UP000199034"/>
    </source>
</evidence>
<dbReference type="PANTHER" id="PTHR10900">
    <property type="entry name" value="PERIOSTIN-RELATED"/>
    <property type="match status" value="1"/>
</dbReference>
<proteinExistence type="predicted"/>
<dbReference type="RefSeq" id="WP_090851027.1">
    <property type="nucleotide sequence ID" value="NZ_FMZM01000002.1"/>
</dbReference>
<evidence type="ECO:0000256" key="1">
    <source>
        <dbReference type="SAM" id="MobiDB-lite"/>
    </source>
</evidence>
<name>A0A1G6L1C0_9ACTN</name>
<dbReference type="PROSITE" id="PS50213">
    <property type="entry name" value="FAS1"/>
    <property type="match status" value="1"/>
</dbReference>
<dbReference type="GO" id="GO:0007155">
    <property type="term" value="P:cell adhesion"/>
    <property type="evidence" value="ECO:0007669"/>
    <property type="project" value="TreeGrafter"/>
</dbReference>
<feature type="chain" id="PRO_5044005579" evidence="2">
    <location>
        <begin position="25"/>
        <end position="222"/>
    </location>
</feature>
<dbReference type="STRING" id="1045774.SAMN05421872_10280"/>
<dbReference type="SMART" id="SM00554">
    <property type="entry name" value="FAS1"/>
    <property type="match status" value="1"/>
</dbReference>